<evidence type="ECO:0000313" key="3">
    <source>
        <dbReference type="Proteomes" id="UP001314229"/>
    </source>
</evidence>
<reference evidence="2 3" key="1">
    <citation type="submission" date="2024-01" db="EMBL/GenBank/DDBJ databases">
        <authorList>
            <person name="Alioto T."/>
            <person name="Alioto T."/>
            <person name="Gomez Garrido J."/>
        </authorList>
    </citation>
    <scope>NUCLEOTIDE SEQUENCE [LARGE SCALE GENOMIC DNA]</scope>
</reference>
<feature type="compositionally biased region" description="Polar residues" evidence="1">
    <location>
        <begin position="34"/>
        <end position="44"/>
    </location>
</feature>
<name>A0AAV1MXV0_SCOSC</name>
<sequence length="65" mass="7345">MTRQQQQQQRQAPRYTQPSLQSVREGLEEGKPWVQSSPSTNQMCPSCAASEDDEFAPAAQQNQYS</sequence>
<accession>A0AAV1MXV0</accession>
<evidence type="ECO:0000256" key="1">
    <source>
        <dbReference type="SAM" id="MobiDB-lite"/>
    </source>
</evidence>
<comment type="caution">
    <text evidence="2">The sequence shown here is derived from an EMBL/GenBank/DDBJ whole genome shotgun (WGS) entry which is preliminary data.</text>
</comment>
<evidence type="ECO:0000313" key="2">
    <source>
        <dbReference type="EMBL" id="CAK6951497.1"/>
    </source>
</evidence>
<gene>
    <name evidence="2" type="ORF">FSCOSCO3_A031482</name>
</gene>
<feature type="region of interest" description="Disordered" evidence="1">
    <location>
        <begin position="1"/>
        <end position="65"/>
    </location>
</feature>
<protein>
    <submittedName>
        <fullName evidence="2">Uncharacterized protein</fullName>
    </submittedName>
</protein>
<proteinExistence type="predicted"/>
<dbReference type="Proteomes" id="UP001314229">
    <property type="component" value="Unassembled WGS sequence"/>
</dbReference>
<organism evidence="2 3">
    <name type="scientific">Scomber scombrus</name>
    <name type="common">Atlantic mackerel</name>
    <name type="synonym">Scomber vernalis</name>
    <dbReference type="NCBI Taxonomy" id="13677"/>
    <lineage>
        <taxon>Eukaryota</taxon>
        <taxon>Metazoa</taxon>
        <taxon>Chordata</taxon>
        <taxon>Craniata</taxon>
        <taxon>Vertebrata</taxon>
        <taxon>Euteleostomi</taxon>
        <taxon>Actinopterygii</taxon>
        <taxon>Neopterygii</taxon>
        <taxon>Teleostei</taxon>
        <taxon>Neoteleostei</taxon>
        <taxon>Acanthomorphata</taxon>
        <taxon>Pelagiaria</taxon>
        <taxon>Scombriformes</taxon>
        <taxon>Scombridae</taxon>
        <taxon>Scomber</taxon>
    </lineage>
</organism>
<dbReference type="EMBL" id="CAWUFR010000006">
    <property type="protein sequence ID" value="CAK6951497.1"/>
    <property type="molecule type" value="Genomic_DNA"/>
</dbReference>
<keyword evidence="3" id="KW-1185">Reference proteome</keyword>
<feature type="compositionally biased region" description="Low complexity" evidence="1">
    <location>
        <begin position="1"/>
        <end position="11"/>
    </location>
</feature>
<dbReference type="AlphaFoldDB" id="A0AAV1MXV0"/>